<accession>A0ABT0BRY7</accession>
<dbReference type="InterPro" id="IPR038766">
    <property type="entry name" value="Membrane_comp_ABC_pdt"/>
</dbReference>
<feature type="transmembrane region" description="Helical" evidence="6">
    <location>
        <begin position="396"/>
        <end position="415"/>
    </location>
</feature>
<feature type="transmembrane region" description="Helical" evidence="6">
    <location>
        <begin position="715"/>
        <end position="739"/>
    </location>
</feature>
<keyword evidence="10" id="KW-1185">Reference proteome</keyword>
<evidence type="ECO:0000256" key="1">
    <source>
        <dbReference type="ARBA" id="ARBA00004651"/>
    </source>
</evidence>
<dbReference type="EMBL" id="JALHLG010000019">
    <property type="protein sequence ID" value="MCJ2187822.1"/>
    <property type="molecule type" value="Genomic_DNA"/>
</dbReference>
<evidence type="ECO:0000259" key="8">
    <source>
        <dbReference type="Pfam" id="PF12704"/>
    </source>
</evidence>
<keyword evidence="3 6" id="KW-0812">Transmembrane</keyword>
<feature type="transmembrane region" description="Helical" evidence="6">
    <location>
        <begin position="475"/>
        <end position="493"/>
    </location>
</feature>
<keyword evidence="2" id="KW-1003">Cell membrane</keyword>
<evidence type="ECO:0000313" key="9">
    <source>
        <dbReference type="EMBL" id="MCJ2187822.1"/>
    </source>
</evidence>
<feature type="transmembrane region" description="Helical" evidence="6">
    <location>
        <begin position="421"/>
        <end position="444"/>
    </location>
</feature>
<evidence type="ECO:0000313" key="10">
    <source>
        <dbReference type="Proteomes" id="UP001202281"/>
    </source>
</evidence>
<keyword evidence="4 6" id="KW-1133">Transmembrane helix</keyword>
<dbReference type="PANTHER" id="PTHR30287:SF1">
    <property type="entry name" value="INNER MEMBRANE PROTEIN"/>
    <property type="match status" value="1"/>
</dbReference>
<evidence type="ECO:0000256" key="2">
    <source>
        <dbReference type="ARBA" id="ARBA00022475"/>
    </source>
</evidence>
<feature type="non-terminal residue" evidence="9">
    <location>
        <position position="740"/>
    </location>
</feature>
<dbReference type="InterPro" id="IPR003838">
    <property type="entry name" value="ABC3_permease_C"/>
</dbReference>
<evidence type="ECO:0000256" key="5">
    <source>
        <dbReference type="ARBA" id="ARBA00023136"/>
    </source>
</evidence>
<feature type="domain" description="MacB-like periplasmic core" evidence="8">
    <location>
        <begin position="30"/>
        <end position="229"/>
    </location>
</feature>
<feature type="transmembrane region" description="Helical" evidence="6">
    <location>
        <begin position="352"/>
        <end position="375"/>
    </location>
</feature>
<dbReference type="Pfam" id="PF02687">
    <property type="entry name" value="FtsX"/>
    <property type="match status" value="1"/>
</dbReference>
<comment type="subcellular location">
    <subcellularLocation>
        <location evidence="1">Cell membrane</location>
        <topology evidence="1">Multi-pass membrane protein</topology>
    </subcellularLocation>
</comment>
<organism evidence="9 10">
    <name type="scientific">Novosphingobium beihaiensis</name>
    <dbReference type="NCBI Taxonomy" id="2930389"/>
    <lineage>
        <taxon>Bacteria</taxon>
        <taxon>Pseudomonadati</taxon>
        <taxon>Pseudomonadota</taxon>
        <taxon>Alphaproteobacteria</taxon>
        <taxon>Sphingomonadales</taxon>
        <taxon>Sphingomonadaceae</taxon>
        <taxon>Novosphingobium</taxon>
    </lineage>
</organism>
<feature type="transmembrane region" description="Helical" evidence="6">
    <location>
        <begin position="319"/>
        <end position="340"/>
    </location>
</feature>
<dbReference type="PANTHER" id="PTHR30287">
    <property type="entry name" value="MEMBRANE COMPONENT OF PREDICTED ABC SUPERFAMILY METABOLITE UPTAKE TRANSPORTER"/>
    <property type="match status" value="1"/>
</dbReference>
<sequence length="740" mass="76508">MRVSSLPWRTAWTIARRDLSARFRGLRLLLVCLFLGVGAIAAIGTLTGSIERELGTRGRQILGGDIELRVWQRGLTDAELAMLRPLGEVSPGLRMQAIASKGDLTAPVALKAVAGDWPLYGRLELTDGRRVGAPPEGMAWIAQGTAARLGIKAGDTLKIGGQTVTAGGLIKTDPEQLGEGFALGDTAIVPLDLPRRAGLTAPGAMYRSAVRVKFKGNADPDAVAKKLEARFPDAGFRIRTRNKAAPSTERFVSRMGEFLVLVGLAALVIAGIGIGGGVSSYLEARRNSIATLKVLGAASGDIARIYLLQVGTAALAGSLAGLLAGVLVTPLLAGALGSLLPVSTGFTVSPAALATAAAYGLLVALVFAAPPLVRARSFPAMALMRARVAPLAANRKALALPVGLGLAAIAALAFANAAQPLVTAGFLAGAAAMLALLALVGWSIRKLAARLPRPADPMLRAGLANLHRPGAQTGALVTALGFGLSAFVLIAAVQTSLDANIRKTVPARAPDFFVLDVPQDGAAQFRTMVEQTVPGAVTKIVPNMRGKILAYGPKGHMTRVASLGDNIPEGAWALRGERGLTYSVGVPEGSTVISGQWWPAIYRGEPLVSLDEKFADAVGLKVGDYITVGVLGVERTARIAALRRIDWDTMGFNFVLVFSPNALADAPHHLAATIEVPPGTPTAGLLPKLARAFPSSSVIETGSLLRDARALLDQMSVAILAAASVAVLAGLAVLLGAIAA</sequence>
<feature type="transmembrane region" description="Helical" evidence="6">
    <location>
        <begin position="28"/>
        <end position="50"/>
    </location>
</feature>
<evidence type="ECO:0000256" key="6">
    <source>
        <dbReference type="SAM" id="Phobius"/>
    </source>
</evidence>
<dbReference type="InterPro" id="IPR025857">
    <property type="entry name" value="MacB_PCD"/>
</dbReference>
<comment type="caution">
    <text evidence="9">The sequence shown here is derived from an EMBL/GenBank/DDBJ whole genome shotgun (WGS) entry which is preliminary data.</text>
</comment>
<evidence type="ECO:0000259" key="7">
    <source>
        <dbReference type="Pfam" id="PF02687"/>
    </source>
</evidence>
<dbReference type="Proteomes" id="UP001202281">
    <property type="component" value="Unassembled WGS sequence"/>
</dbReference>
<evidence type="ECO:0000256" key="3">
    <source>
        <dbReference type="ARBA" id="ARBA00022692"/>
    </source>
</evidence>
<dbReference type="Pfam" id="PF12704">
    <property type="entry name" value="MacB_PCD"/>
    <property type="match status" value="1"/>
</dbReference>
<evidence type="ECO:0000256" key="4">
    <source>
        <dbReference type="ARBA" id="ARBA00022989"/>
    </source>
</evidence>
<proteinExistence type="predicted"/>
<feature type="domain" description="ABC3 transporter permease C-terminal" evidence="7">
    <location>
        <begin position="261"/>
        <end position="378"/>
    </location>
</feature>
<keyword evidence="5 6" id="KW-0472">Membrane</keyword>
<feature type="transmembrane region" description="Helical" evidence="6">
    <location>
        <begin position="258"/>
        <end position="282"/>
    </location>
</feature>
<gene>
    <name evidence="9" type="ORF">MTR66_13465</name>
</gene>
<protein>
    <submittedName>
        <fullName evidence="9">ABC transporter permease</fullName>
    </submittedName>
</protein>
<name>A0ABT0BRY7_9SPHN</name>
<reference evidence="9 10" key="1">
    <citation type="submission" date="2022-04" db="EMBL/GenBank/DDBJ databases">
        <title>Identification of a novel bacterium isolated from mangrove sediments.</title>
        <authorList>
            <person name="Pan X."/>
        </authorList>
    </citation>
    <scope>NUCLEOTIDE SEQUENCE [LARGE SCALE GENOMIC DNA]</scope>
    <source>
        <strain evidence="9 10">B2638</strain>
    </source>
</reference>